<evidence type="ECO:0000313" key="3">
    <source>
        <dbReference type="Proteomes" id="UP000038009"/>
    </source>
</evidence>
<evidence type="ECO:0000313" key="2">
    <source>
        <dbReference type="EMBL" id="KPI90121.1"/>
    </source>
</evidence>
<dbReference type="VEuPathDB" id="TriTrypDB:Lsey_0010_0330"/>
<reference evidence="2 3" key="1">
    <citation type="journal article" date="2015" name="PLoS Pathog.">
        <title>Leptomonas seymouri: Adaptations to the Dixenous Life Cycle Analyzed by Genome Sequencing, Transcriptome Profiling and Co-infection with Leishmania donovani.</title>
        <authorList>
            <person name="Kraeva N."/>
            <person name="Butenko A."/>
            <person name="Hlavacova J."/>
            <person name="Kostygov A."/>
            <person name="Myskova J."/>
            <person name="Grybchuk D."/>
            <person name="Lestinova T."/>
            <person name="Votypka J."/>
            <person name="Volf P."/>
            <person name="Opperdoes F."/>
            <person name="Flegontov P."/>
            <person name="Lukes J."/>
            <person name="Yurchenko V."/>
        </authorList>
    </citation>
    <scope>NUCLEOTIDE SEQUENCE [LARGE SCALE GENOMIC DNA]</scope>
    <source>
        <strain evidence="2 3">ATCC 30220</strain>
    </source>
</reference>
<accession>A0A0N1I8B7</accession>
<dbReference type="SUPFAM" id="SSF57903">
    <property type="entry name" value="FYVE/PHD zinc finger"/>
    <property type="match status" value="1"/>
</dbReference>
<name>A0A0N1I8B7_LEPSE</name>
<feature type="region of interest" description="Disordered" evidence="1">
    <location>
        <begin position="231"/>
        <end position="260"/>
    </location>
</feature>
<evidence type="ECO:0000256" key="1">
    <source>
        <dbReference type="SAM" id="MobiDB-lite"/>
    </source>
</evidence>
<organism evidence="2 3">
    <name type="scientific">Leptomonas seymouri</name>
    <dbReference type="NCBI Taxonomy" id="5684"/>
    <lineage>
        <taxon>Eukaryota</taxon>
        <taxon>Discoba</taxon>
        <taxon>Euglenozoa</taxon>
        <taxon>Kinetoplastea</taxon>
        <taxon>Metakinetoplastina</taxon>
        <taxon>Trypanosomatida</taxon>
        <taxon>Trypanosomatidae</taxon>
        <taxon>Leishmaniinae</taxon>
        <taxon>Leptomonas</taxon>
    </lineage>
</organism>
<dbReference type="Proteomes" id="UP000038009">
    <property type="component" value="Unassembled WGS sequence"/>
</dbReference>
<dbReference type="AlphaFoldDB" id="A0A0N1I8B7"/>
<protein>
    <submittedName>
        <fullName evidence="2">Uncharacterized protein</fullName>
    </submittedName>
</protein>
<feature type="compositionally biased region" description="Polar residues" evidence="1">
    <location>
        <begin position="365"/>
        <end position="376"/>
    </location>
</feature>
<comment type="caution">
    <text evidence="2">The sequence shown here is derived from an EMBL/GenBank/DDBJ whole genome shotgun (WGS) entry which is preliminary data.</text>
</comment>
<dbReference type="EMBL" id="LJSK01000010">
    <property type="protein sequence ID" value="KPI90121.1"/>
    <property type="molecule type" value="Genomic_DNA"/>
</dbReference>
<dbReference type="CDD" id="cd00065">
    <property type="entry name" value="FYVE_like_SF"/>
    <property type="match status" value="1"/>
</dbReference>
<dbReference type="OMA" id="RVMCGRC"/>
<proteinExistence type="predicted"/>
<feature type="compositionally biased region" description="Low complexity" evidence="1">
    <location>
        <begin position="242"/>
        <end position="254"/>
    </location>
</feature>
<dbReference type="OrthoDB" id="660555at2759"/>
<feature type="region of interest" description="Disordered" evidence="1">
    <location>
        <begin position="357"/>
        <end position="378"/>
    </location>
</feature>
<dbReference type="InterPro" id="IPR011011">
    <property type="entry name" value="Znf_FYVE_PHD"/>
</dbReference>
<sequence>MPPTSKGDAGGAALFRAEREVPCDIDELRGRVQRFLSTVGPALDSVEGVLESWNGFREVSAMAQGLPERSSFRNVQIDPFTIQQPPPTVTEAEITQYIKKLSKADLKALQNEYELSFVDGFDYMRTVEDGAEAATPVASRIVHFSSEAADATADCAAAAGAGDEAGDLTKQLHPVSASLTTRAKELFESEGTAVKPLTVKPDGRIAESCAAAPPAASSQIHAAFSLEQMTPSAVASHERRGSSSSASPYSGLRARPLATEDADANERYTVEIEYDANHFLPSVTQRALRDSAGSAIMIVPGTHHASKVDATNQAVESSMMAPPLQSDSDGEADKAGADIQSFTTFSRMVLADEGRRLMSQRAKTESSVSAGESQAASAVGYHEGQTLEGSAGTDVLPPQTQPALPTALTPRAAPASTVPVKVMNSTDSVSTRDAFVRKRVHDILLANRVRATDAAVLGAAFFEKLDIAWNGAANQTMPVLQKLDDMICEASALLQTLEVMNHQAYRDRVMDPAQFLCVPRYSATCAAPDCHAAFTTTVTRVMCGRCGQIFCPSCCAERGLGPDIVCDGQQYSLGWEPLCRLCFQMCRSSQRKVVEARHQHLRIEAVSSYHVPEAGDGGEDTARCASTESLTLKQAVLFGADCNEKRCLSDGLSPFYVMDRTENENVELWDVLRYQYAKTQGSLRRGWQSAGGMAARAMQSAAQIVKKRGQALR</sequence>
<keyword evidence="3" id="KW-1185">Reference proteome</keyword>
<gene>
    <name evidence="2" type="ORF">ABL78_0766</name>
</gene>